<dbReference type="AlphaFoldDB" id="A0A5K7Z0F4"/>
<dbReference type="Proteomes" id="UP000427769">
    <property type="component" value="Chromosome"/>
</dbReference>
<reference evidence="1 2" key="1">
    <citation type="submission" date="2019-11" db="EMBL/GenBank/DDBJ databases">
        <title>Comparative genomics of hydrocarbon-degrading Desulfosarcina strains.</title>
        <authorList>
            <person name="Watanabe M."/>
            <person name="Kojima H."/>
            <person name="Fukui M."/>
        </authorList>
    </citation>
    <scope>NUCLEOTIDE SEQUENCE [LARGE SCALE GENOMIC DNA]</scope>
    <source>
        <strain evidence="1 2">PP31</strain>
    </source>
</reference>
<proteinExistence type="predicted"/>
<dbReference type="RefSeq" id="WP_155304103.1">
    <property type="nucleotide sequence ID" value="NZ_AP021875.1"/>
</dbReference>
<name>A0A5K7Z0F4_9BACT</name>
<sequence>MIEVALEIDVAHLPRFFSLLERGVVLPAVTGCTLREFLCGQLGLSQTYLDQRIQTLFLDARPVDDVDAAVIRDGCTIALSAAMPGLLGATMRKGGRYAAFRKDISQSADKRQAGETSGRVTVKMFNMVARELGGRLLESGVEIHGRDLQWIADRLQAVSPGAVVKACLDGREATVDEGFFSSLASRRLRLFVKGAGQPASNRDAIS</sequence>
<accession>A0A5K7Z0F4</accession>
<keyword evidence="2" id="KW-1185">Reference proteome</keyword>
<gene>
    <name evidence="1" type="ORF">DSCW_25730</name>
</gene>
<dbReference type="EMBL" id="AP021875">
    <property type="protein sequence ID" value="BBO75156.1"/>
    <property type="molecule type" value="Genomic_DNA"/>
</dbReference>
<dbReference type="KEGG" id="dwd:DSCW_25730"/>
<protein>
    <submittedName>
        <fullName evidence="1">Uncharacterized protein</fullName>
    </submittedName>
</protein>
<evidence type="ECO:0000313" key="1">
    <source>
        <dbReference type="EMBL" id="BBO75156.1"/>
    </source>
</evidence>
<dbReference type="OrthoDB" id="5396767at2"/>
<evidence type="ECO:0000313" key="2">
    <source>
        <dbReference type="Proteomes" id="UP000427769"/>
    </source>
</evidence>
<organism evidence="1 2">
    <name type="scientific">Desulfosarcina widdelii</name>
    <dbReference type="NCBI Taxonomy" id="947919"/>
    <lineage>
        <taxon>Bacteria</taxon>
        <taxon>Pseudomonadati</taxon>
        <taxon>Thermodesulfobacteriota</taxon>
        <taxon>Desulfobacteria</taxon>
        <taxon>Desulfobacterales</taxon>
        <taxon>Desulfosarcinaceae</taxon>
        <taxon>Desulfosarcina</taxon>
    </lineage>
</organism>